<evidence type="ECO:0000256" key="1">
    <source>
        <dbReference type="ARBA" id="ARBA00022857"/>
    </source>
</evidence>
<name>A0A978W688_ZIZJJ</name>
<keyword evidence="2" id="KW-0560">Oxidoreductase</keyword>
<organism evidence="5 6">
    <name type="scientific">Ziziphus jujuba var. spinosa</name>
    <dbReference type="NCBI Taxonomy" id="714518"/>
    <lineage>
        <taxon>Eukaryota</taxon>
        <taxon>Viridiplantae</taxon>
        <taxon>Streptophyta</taxon>
        <taxon>Embryophyta</taxon>
        <taxon>Tracheophyta</taxon>
        <taxon>Spermatophyta</taxon>
        <taxon>Magnoliopsida</taxon>
        <taxon>eudicotyledons</taxon>
        <taxon>Gunneridae</taxon>
        <taxon>Pentapetalae</taxon>
        <taxon>rosids</taxon>
        <taxon>fabids</taxon>
        <taxon>Rosales</taxon>
        <taxon>Rhamnaceae</taxon>
        <taxon>Paliureae</taxon>
        <taxon>Ziziphus</taxon>
    </lineage>
</organism>
<reference evidence="5" key="1">
    <citation type="journal article" date="2021" name="Front. Plant Sci.">
        <title>Chromosome-Scale Genome Assembly for Chinese Sour Jujube and Insights Into Its Genome Evolution and Domestication Signature.</title>
        <authorList>
            <person name="Shen L.-Y."/>
            <person name="Luo H."/>
            <person name="Wang X.-L."/>
            <person name="Wang X.-M."/>
            <person name="Qiu X.-J."/>
            <person name="Liu H."/>
            <person name="Zhou S.-S."/>
            <person name="Jia K.-H."/>
            <person name="Nie S."/>
            <person name="Bao Y.-T."/>
            <person name="Zhang R.-G."/>
            <person name="Yun Q.-Z."/>
            <person name="Chai Y.-H."/>
            <person name="Lu J.-Y."/>
            <person name="Li Y."/>
            <person name="Zhao S.-W."/>
            <person name="Mao J.-F."/>
            <person name="Jia S.-G."/>
            <person name="Mao Y.-M."/>
        </authorList>
    </citation>
    <scope>NUCLEOTIDE SEQUENCE</scope>
    <source>
        <strain evidence="5">AT0</strain>
        <tissue evidence="5">Leaf</tissue>
    </source>
</reference>
<keyword evidence="3" id="KW-0812">Transmembrane</keyword>
<protein>
    <recommendedName>
        <fullName evidence="4">NAD-dependent epimerase/dehydratase domain-containing protein</fullName>
    </recommendedName>
</protein>
<feature type="domain" description="NAD-dependent epimerase/dehydratase" evidence="4">
    <location>
        <begin position="20"/>
        <end position="132"/>
    </location>
</feature>
<evidence type="ECO:0000259" key="4">
    <source>
        <dbReference type="Pfam" id="PF01370"/>
    </source>
</evidence>
<keyword evidence="3" id="KW-1133">Transmembrane helix</keyword>
<evidence type="ECO:0000313" key="6">
    <source>
        <dbReference type="Proteomes" id="UP000813462"/>
    </source>
</evidence>
<dbReference type="EMBL" id="JAEACU010000001">
    <property type="protein sequence ID" value="KAH7547472.1"/>
    <property type="molecule type" value="Genomic_DNA"/>
</dbReference>
<evidence type="ECO:0000256" key="2">
    <source>
        <dbReference type="ARBA" id="ARBA00023002"/>
    </source>
</evidence>
<dbReference type="Proteomes" id="UP000813462">
    <property type="component" value="Unassembled WGS sequence"/>
</dbReference>
<dbReference type="InterPro" id="IPR001509">
    <property type="entry name" value="Epimerase_deHydtase"/>
</dbReference>
<evidence type="ECO:0000313" key="5">
    <source>
        <dbReference type="EMBL" id="KAH7547472.1"/>
    </source>
</evidence>
<sequence>MRVDYHMSSNAVVNVCAQTVCVTGAGGFVASGIVELLLRRGYTVKGTSWKELKRLTLCKADLLDIQSLKEAIYGCKGVFHTACPISNDPEQVVKTAVNGTENVIIAAAEAKVGRVVYTSSIGTVYMDPNKSPDAVTGVVIGAMLQPRINTSMYHILQYLTGSTKTYVNSVQAYVHVKDLALGHILVYETPSASAAVQSIYVYY</sequence>
<proteinExistence type="predicted"/>
<dbReference type="PANTHER" id="PTHR10366:SF404">
    <property type="entry name" value="CINNAMOYL-COA REDUCTASE 1"/>
    <property type="match status" value="1"/>
</dbReference>
<gene>
    <name evidence="5" type="ORF">FEM48_Zijuj01G0313700</name>
</gene>
<dbReference type="InterPro" id="IPR050425">
    <property type="entry name" value="NAD(P)_dehydrat-like"/>
</dbReference>
<accession>A0A978W688</accession>
<dbReference type="SUPFAM" id="SSF51735">
    <property type="entry name" value="NAD(P)-binding Rossmann-fold domains"/>
    <property type="match status" value="1"/>
</dbReference>
<dbReference type="AlphaFoldDB" id="A0A978W688"/>
<comment type="caution">
    <text evidence="5">The sequence shown here is derived from an EMBL/GenBank/DDBJ whole genome shotgun (WGS) entry which is preliminary data.</text>
</comment>
<keyword evidence="1" id="KW-0521">NADP</keyword>
<dbReference type="Gene3D" id="3.40.50.720">
    <property type="entry name" value="NAD(P)-binding Rossmann-like Domain"/>
    <property type="match status" value="2"/>
</dbReference>
<keyword evidence="3" id="KW-0472">Membrane</keyword>
<dbReference type="GO" id="GO:0016616">
    <property type="term" value="F:oxidoreductase activity, acting on the CH-OH group of donors, NAD or NADP as acceptor"/>
    <property type="evidence" value="ECO:0007669"/>
    <property type="project" value="TreeGrafter"/>
</dbReference>
<evidence type="ECO:0000256" key="3">
    <source>
        <dbReference type="SAM" id="Phobius"/>
    </source>
</evidence>
<dbReference type="InterPro" id="IPR036291">
    <property type="entry name" value="NAD(P)-bd_dom_sf"/>
</dbReference>
<dbReference type="PANTHER" id="PTHR10366">
    <property type="entry name" value="NAD DEPENDENT EPIMERASE/DEHYDRATASE"/>
    <property type="match status" value="1"/>
</dbReference>
<feature type="transmembrane region" description="Helical" evidence="3">
    <location>
        <begin position="12"/>
        <end position="38"/>
    </location>
</feature>
<dbReference type="Pfam" id="PF01370">
    <property type="entry name" value="Epimerase"/>
    <property type="match status" value="1"/>
</dbReference>